<dbReference type="eggNOG" id="COG0745">
    <property type="taxonomic scope" value="Bacteria"/>
</dbReference>
<reference evidence="4 5" key="1">
    <citation type="submission" date="2006-08" db="EMBL/GenBank/DDBJ databases">
        <title>Complete sequence of Maricaulis maris MCS10.</title>
        <authorList>
            <consortium name="US DOE Joint Genome Institute"/>
            <person name="Copeland A."/>
            <person name="Lucas S."/>
            <person name="Lapidus A."/>
            <person name="Barry K."/>
            <person name="Detter J.C."/>
            <person name="Glavina del Rio T."/>
            <person name="Hammon N."/>
            <person name="Israni S."/>
            <person name="Dalin E."/>
            <person name="Tice H."/>
            <person name="Pitluck S."/>
            <person name="Saunders E."/>
            <person name="Brettin T."/>
            <person name="Bruce D."/>
            <person name="Han C."/>
            <person name="Tapia R."/>
            <person name="Gilna P."/>
            <person name="Schmutz J."/>
            <person name="Larimer F."/>
            <person name="Land M."/>
            <person name="Hauser L."/>
            <person name="Kyrpides N."/>
            <person name="Mikhailova N."/>
            <person name="Viollier P."/>
            <person name="Stephens C."/>
            <person name="Richardson P."/>
        </authorList>
    </citation>
    <scope>NUCLEOTIDE SEQUENCE [LARGE SCALE GENOMIC DNA]</scope>
    <source>
        <strain evidence="4 5">MCS10</strain>
    </source>
</reference>
<dbReference type="KEGG" id="mmr:Mmar10_2156"/>
<dbReference type="STRING" id="394221.Mmar10_2156"/>
<evidence type="ECO:0000256" key="1">
    <source>
        <dbReference type="PROSITE-ProRule" id="PRU00169"/>
    </source>
</evidence>
<keyword evidence="5" id="KW-1185">Reference proteome</keyword>
<dbReference type="HOGENOM" id="CLU_000445_69_12_5"/>
<feature type="compositionally biased region" description="Basic and acidic residues" evidence="2">
    <location>
        <begin position="174"/>
        <end position="183"/>
    </location>
</feature>
<evidence type="ECO:0000256" key="2">
    <source>
        <dbReference type="SAM" id="MobiDB-lite"/>
    </source>
</evidence>
<dbReference type="GO" id="GO:0000160">
    <property type="term" value="P:phosphorelay signal transduction system"/>
    <property type="evidence" value="ECO:0007669"/>
    <property type="project" value="InterPro"/>
</dbReference>
<feature type="region of interest" description="Disordered" evidence="2">
    <location>
        <begin position="157"/>
        <end position="183"/>
    </location>
</feature>
<dbReference type="Pfam" id="PF00072">
    <property type="entry name" value="Response_reg"/>
    <property type="match status" value="1"/>
</dbReference>
<dbReference type="InterPro" id="IPR001789">
    <property type="entry name" value="Sig_transdc_resp-reg_receiver"/>
</dbReference>
<evidence type="ECO:0000313" key="5">
    <source>
        <dbReference type="Proteomes" id="UP000001964"/>
    </source>
</evidence>
<dbReference type="SMART" id="SM00448">
    <property type="entry name" value="REC"/>
    <property type="match status" value="1"/>
</dbReference>
<protein>
    <submittedName>
        <fullName evidence="4">Response regulator receiver protein</fullName>
    </submittedName>
</protein>
<dbReference type="EMBL" id="CP000449">
    <property type="protein sequence ID" value="ABI66448.1"/>
    <property type="molecule type" value="Genomic_DNA"/>
</dbReference>
<dbReference type="AlphaFoldDB" id="Q0AMN9"/>
<dbReference type="Proteomes" id="UP000001964">
    <property type="component" value="Chromosome"/>
</dbReference>
<sequence>MCTIGLTVDSLSRLREFMSGSFDRIRVLIVEDNAHMSTILRTILQGFGVRTIVEVRDAADAFETMRDVNPDFALVDYMLGDLNGLEFTRLVRTASDSANKYLPIVMVTGHTDRSKVIEAINAGVNEYLAKPVRPVDLFHRISALIERPRRFIKAPTYFGPDRRRRQDPRYAGPWRREGDEDKA</sequence>
<dbReference type="Gene3D" id="3.40.50.2300">
    <property type="match status" value="1"/>
</dbReference>
<feature type="domain" description="Response regulatory" evidence="3">
    <location>
        <begin position="26"/>
        <end position="145"/>
    </location>
</feature>
<dbReference type="InterPro" id="IPR011006">
    <property type="entry name" value="CheY-like_superfamily"/>
</dbReference>
<keyword evidence="1" id="KW-0597">Phosphoprotein</keyword>
<gene>
    <name evidence="4" type="ordered locus">Mmar10_2156</name>
</gene>
<evidence type="ECO:0000313" key="4">
    <source>
        <dbReference type="EMBL" id="ABI66448.1"/>
    </source>
</evidence>
<proteinExistence type="predicted"/>
<accession>Q0AMN9</accession>
<dbReference type="PANTHER" id="PTHR43228:SF1">
    <property type="entry name" value="TWO-COMPONENT RESPONSE REGULATOR ARR22"/>
    <property type="match status" value="1"/>
</dbReference>
<dbReference type="InterPro" id="IPR052048">
    <property type="entry name" value="ST_Response_Regulator"/>
</dbReference>
<organism evidence="4 5">
    <name type="scientific">Maricaulis maris (strain MCS10)</name>
    <name type="common">Caulobacter maris</name>
    <dbReference type="NCBI Taxonomy" id="394221"/>
    <lineage>
        <taxon>Bacteria</taxon>
        <taxon>Pseudomonadati</taxon>
        <taxon>Pseudomonadota</taxon>
        <taxon>Alphaproteobacteria</taxon>
        <taxon>Maricaulales</taxon>
        <taxon>Maricaulaceae</taxon>
        <taxon>Maricaulis</taxon>
    </lineage>
</organism>
<feature type="modified residue" description="4-aspartylphosphate" evidence="1">
    <location>
        <position position="76"/>
    </location>
</feature>
<evidence type="ECO:0000259" key="3">
    <source>
        <dbReference type="PROSITE" id="PS50110"/>
    </source>
</evidence>
<dbReference type="PANTHER" id="PTHR43228">
    <property type="entry name" value="TWO-COMPONENT RESPONSE REGULATOR"/>
    <property type="match status" value="1"/>
</dbReference>
<dbReference type="PROSITE" id="PS50110">
    <property type="entry name" value="RESPONSE_REGULATORY"/>
    <property type="match status" value="1"/>
</dbReference>
<name>Q0AMN9_MARMM</name>
<dbReference type="SUPFAM" id="SSF52172">
    <property type="entry name" value="CheY-like"/>
    <property type="match status" value="1"/>
</dbReference>